<evidence type="ECO:0000313" key="1">
    <source>
        <dbReference type="EMBL" id="GIG74498.1"/>
    </source>
</evidence>
<dbReference type="AlphaFoldDB" id="A0A8J3LJR1"/>
<organism evidence="1 2">
    <name type="scientific">Planosporangium flavigriseum</name>
    <dbReference type="NCBI Taxonomy" id="373681"/>
    <lineage>
        <taxon>Bacteria</taxon>
        <taxon>Bacillati</taxon>
        <taxon>Actinomycetota</taxon>
        <taxon>Actinomycetes</taxon>
        <taxon>Micromonosporales</taxon>
        <taxon>Micromonosporaceae</taxon>
        <taxon>Planosporangium</taxon>
    </lineage>
</organism>
<evidence type="ECO:0008006" key="3">
    <source>
        <dbReference type="Google" id="ProtNLM"/>
    </source>
</evidence>
<dbReference type="Gene3D" id="2.60.120.10">
    <property type="entry name" value="Jelly Rolls"/>
    <property type="match status" value="1"/>
</dbReference>
<sequence>MQELHPIGNKVLFENELVRVWQVDLDSREELPLHQHEVPYLVMHQTDGHLGVADADGSRARDVAADTFEWHAVGELHALTNLGDARYRNLLIELRTLRSNP</sequence>
<dbReference type="InterPro" id="IPR011051">
    <property type="entry name" value="RmlC_Cupin_sf"/>
</dbReference>
<gene>
    <name evidence="1" type="ORF">Pfl04_29020</name>
</gene>
<dbReference type="Proteomes" id="UP000653674">
    <property type="component" value="Unassembled WGS sequence"/>
</dbReference>
<keyword evidence="2" id="KW-1185">Reference proteome</keyword>
<reference evidence="1" key="1">
    <citation type="submission" date="2021-01" db="EMBL/GenBank/DDBJ databases">
        <title>Whole genome shotgun sequence of Planosporangium flavigriseum NBRC 105377.</title>
        <authorList>
            <person name="Komaki H."/>
            <person name="Tamura T."/>
        </authorList>
    </citation>
    <scope>NUCLEOTIDE SEQUENCE</scope>
    <source>
        <strain evidence="1">NBRC 105377</strain>
    </source>
</reference>
<dbReference type="SUPFAM" id="SSF51182">
    <property type="entry name" value="RmlC-like cupins"/>
    <property type="match status" value="1"/>
</dbReference>
<dbReference type="EMBL" id="BONU01000018">
    <property type="protein sequence ID" value="GIG74498.1"/>
    <property type="molecule type" value="Genomic_DNA"/>
</dbReference>
<comment type="caution">
    <text evidence="1">The sequence shown here is derived from an EMBL/GenBank/DDBJ whole genome shotgun (WGS) entry which is preliminary data.</text>
</comment>
<proteinExistence type="predicted"/>
<name>A0A8J3LJR1_9ACTN</name>
<dbReference type="InterPro" id="IPR014710">
    <property type="entry name" value="RmlC-like_jellyroll"/>
</dbReference>
<evidence type="ECO:0000313" key="2">
    <source>
        <dbReference type="Proteomes" id="UP000653674"/>
    </source>
</evidence>
<accession>A0A8J3LJR1</accession>
<protein>
    <recommendedName>
        <fullName evidence="3">Cupin domain-containing protein</fullName>
    </recommendedName>
</protein>
<dbReference type="RefSeq" id="WP_168071814.1">
    <property type="nucleotide sequence ID" value="NZ_BAAAQJ010000003.1"/>
</dbReference>